<dbReference type="EMBL" id="HBFQ01038828">
    <property type="protein sequence ID" value="CAD8853171.1"/>
    <property type="molecule type" value="Transcribed_RNA"/>
</dbReference>
<sequence length="535" mass="58986">MFARVAVASVATCFIACSSERFLHSTDAAVSAWAALADSLACGSGLLEVDFQAIEEVLVPMWNTMPKDGQGQIELRSLRYLADRFFKFSANVRLRGFEGNAPVEGSAWDTVELDRRVPGFADIALKGGRFTFNHTVTYVAALQQFIWEASFSVLERVMLEKGVAVDGVMRHDVFVSLLFSHLLHWIGGDTFDGECFRASGAQNDLCFEIPHMDELENLVRAQVAGLEFRRQEVGRDPISVWDRTFSRSDAQAIARSIVNEFAWFYDTDCSTMRDALEGMDFTGAGRVPLSRFYASHDYFGETEGYLDHLGVLDYDSSREPQVIIPNYIQAASNCIVATQEYHVCCPNPCEHLFREIEVGLGVAEATEADILAVVGNVMDATTLGDKPPEVEGLLRSRLAEVAAAHGGKVRIHGRLFSQWMHYVFPRDCPFPHKSGSVSATSLLEFAGVVEADQDERAAQSVVTDLGNVSESVWMSQWDEEEELLAGYTQTHALSLPVLVLSTLVFVSIRLGLYVRGASKAESTTGGWTGAKTHCV</sequence>
<protein>
    <submittedName>
        <fullName evidence="1">Uncharacterized protein</fullName>
    </submittedName>
</protein>
<proteinExistence type="predicted"/>
<evidence type="ECO:0000313" key="1">
    <source>
        <dbReference type="EMBL" id="CAD8853171.1"/>
    </source>
</evidence>
<reference evidence="1" key="1">
    <citation type="submission" date="2021-01" db="EMBL/GenBank/DDBJ databases">
        <authorList>
            <person name="Corre E."/>
            <person name="Pelletier E."/>
            <person name="Niang G."/>
            <person name="Scheremetjew M."/>
            <person name="Finn R."/>
            <person name="Kale V."/>
            <person name="Holt S."/>
            <person name="Cochrane G."/>
            <person name="Meng A."/>
            <person name="Brown T."/>
            <person name="Cohen L."/>
        </authorList>
    </citation>
    <scope>NUCLEOTIDE SEQUENCE</scope>
</reference>
<dbReference type="AlphaFoldDB" id="A0A7S1AG97"/>
<organism evidence="1">
    <name type="scientific">Noctiluca scintillans</name>
    <name type="common">Sea sparkle</name>
    <name type="synonym">Red tide dinoflagellate</name>
    <dbReference type="NCBI Taxonomy" id="2966"/>
    <lineage>
        <taxon>Eukaryota</taxon>
        <taxon>Sar</taxon>
        <taxon>Alveolata</taxon>
        <taxon>Dinophyceae</taxon>
        <taxon>Noctilucales</taxon>
        <taxon>Noctilucaceae</taxon>
        <taxon>Noctiluca</taxon>
    </lineage>
</organism>
<name>A0A7S1AG97_NOCSC</name>
<accession>A0A7S1AG97</accession>
<gene>
    <name evidence="1" type="ORF">NSCI0253_LOCUS27521</name>
</gene>